<dbReference type="OrthoDB" id="3235313at2759"/>
<dbReference type="InterPro" id="IPR050951">
    <property type="entry name" value="Retrovirus_Pol_polyprotein"/>
</dbReference>
<evidence type="ECO:0000256" key="1">
    <source>
        <dbReference type="ARBA" id="ARBA00022884"/>
    </source>
</evidence>
<evidence type="ECO:0000259" key="3">
    <source>
        <dbReference type="PROSITE" id="PS50994"/>
    </source>
</evidence>
<dbReference type="GO" id="GO:0003723">
    <property type="term" value="F:RNA binding"/>
    <property type="evidence" value="ECO:0007669"/>
    <property type="project" value="UniProtKB-KW"/>
</dbReference>
<dbReference type="InterPro" id="IPR001584">
    <property type="entry name" value="Integrase_cat-core"/>
</dbReference>
<dbReference type="EMBL" id="AVOT02023920">
    <property type="protein sequence ID" value="MBW0514291.1"/>
    <property type="molecule type" value="Genomic_DNA"/>
</dbReference>
<protein>
    <recommendedName>
        <fullName evidence="3">Integrase catalytic domain-containing protein</fullName>
    </recommendedName>
</protein>
<dbReference type="PROSITE" id="PS50994">
    <property type="entry name" value="INTEGRASE"/>
    <property type="match status" value="1"/>
</dbReference>
<dbReference type="Proteomes" id="UP000765509">
    <property type="component" value="Unassembled WGS sequence"/>
</dbReference>
<dbReference type="InterPro" id="IPR036397">
    <property type="entry name" value="RNaseH_sf"/>
</dbReference>
<sequence length="261" mass="29980">MGNRGENETYRGAKETFWWEGMNKMVKKWVKSCEACQKRSHYHQKEEGRISFTSTLFERVSIDAIHVKSGRWKYLVVARDYFSGFPDTIGLVTLTARSVSEWVTSECICRYRAPNKVTVDGGPDFGKDLQDAVKKAGSKIRVTTSYYPESQGMVERGNKKFNDALVKMCGENGSKWKKYLPLVRLADRISTKRTTVCSPFELQFGQKAVLPIGLEAKTYLAIEWHKVRSTEDLLQARDEQLSGKEEMRKRAKEKLKKARDN</sequence>
<feature type="compositionally biased region" description="Basic and acidic residues" evidence="2">
    <location>
        <begin position="238"/>
        <end position="248"/>
    </location>
</feature>
<dbReference type="Pfam" id="PF17921">
    <property type="entry name" value="Integrase_H2C2"/>
    <property type="match status" value="1"/>
</dbReference>
<keyword evidence="1" id="KW-0694">RNA-binding</keyword>
<feature type="compositionally biased region" description="Basic residues" evidence="2">
    <location>
        <begin position="249"/>
        <end position="261"/>
    </location>
</feature>
<evidence type="ECO:0000256" key="2">
    <source>
        <dbReference type="SAM" id="MobiDB-lite"/>
    </source>
</evidence>
<comment type="caution">
    <text evidence="4">The sequence shown here is derived from an EMBL/GenBank/DDBJ whole genome shotgun (WGS) entry which is preliminary data.</text>
</comment>
<dbReference type="PANTHER" id="PTHR37984">
    <property type="entry name" value="PROTEIN CBG26694"/>
    <property type="match status" value="1"/>
</dbReference>
<accession>A0A9Q3E1M3</accession>
<feature type="region of interest" description="Disordered" evidence="2">
    <location>
        <begin position="238"/>
        <end position="261"/>
    </location>
</feature>
<feature type="domain" description="Integrase catalytic" evidence="3">
    <location>
        <begin position="51"/>
        <end position="207"/>
    </location>
</feature>
<keyword evidence="5" id="KW-1185">Reference proteome</keyword>
<organism evidence="4 5">
    <name type="scientific">Austropuccinia psidii MF-1</name>
    <dbReference type="NCBI Taxonomy" id="1389203"/>
    <lineage>
        <taxon>Eukaryota</taxon>
        <taxon>Fungi</taxon>
        <taxon>Dikarya</taxon>
        <taxon>Basidiomycota</taxon>
        <taxon>Pucciniomycotina</taxon>
        <taxon>Pucciniomycetes</taxon>
        <taxon>Pucciniales</taxon>
        <taxon>Sphaerophragmiaceae</taxon>
        <taxon>Austropuccinia</taxon>
    </lineage>
</organism>
<dbReference type="InterPro" id="IPR041588">
    <property type="entry name" value="Integrase_H2C2"/>
</dbReference>
<reference evidence="4" key="1">
    <citation type="submission" date="2021-03" db="EMBL/GenBank/DDBJ databases">
        <title>Draft genome sequence of rust myrtle Austropuccinia psidii MF-1, a brazilian biotype.</title>
        <authorList>
            <person name="Quecine M.C."/>
            <person name="Pachon D.M.R."/>
            <person name="Bonatelli M.L."/>
            <person name="Correr F.H."/>
            <person name="Franceschini L.M."/>
            <person name="Leite T.F."/>
            <person name="Margarido G.R.A."/>
            <person name="Almeida C.A."/>
            <person name="Ferrarezi J.A."/>
            <person name="Labate C.A."/>
        </authorList>
    </citation>
    <scope>NUCLEOTIDE SEQUENCE</scope>
    <source>
        <strain evidence="4">MF-1</strain>
    </source>
</reference>
<gene>
    <name evidence="4" type="ORF">O181_054006</name>
</gene>
<dbReference type="Gene3D" id="3.30.420.10">
    <property type="entry name" value="Ribonuclease H-like superfamily/Ribonuclease H"/>
    <property type="match status" value="1"/>
</dbReference>
<dbReference type="SUPFAM" id="SSF53098">
    <property type="entry name" value="Ribonuclease H-like"/>
    <property type="match status" value="1"/>
</dbReference>
<dbReference type="AlphaFoldDB" id="A0A9Q3E1M3"/>
<evidence type="ECO:0000313" key="4">
    <source>
        <dbReference type="EMBL" id="MBW0514291.1"/>
    </source>
</evidence>
<evidence type="ECO:0000313" key="5">
    <source>
        <dbReference type="Proteomes" id="UP000765509"/>
    </source>
</evidence>
<proteinExistence type="predicted"/>
<dbReference type="PANTHER" id="PTHR37984:SF5">
    <property type="entry name" value="PROTEIN NYNRIN-LIKE"/>
    <property type="match status" value="1"/>
</dbReference>
<dbReference type="GO" id="GO:0005634">
    <property type="term" value="C:nucleus"/>
    <property type="evidence" value="ECO:0007669"/>
    <property type="project" value="UniProtKB-ARBA"/>
</dbReference>
<name>A0A9Q3E1M3_9BASI</name>
<dbReference type="InterPro" id="IPR012337">
    <property type="entry name" value="RNaseH-like_sf"/>
</dbReference>
<dbReference type="Gene3D" id="1.10.340.70">
    <property type="match status" value="1"/>
</dbReference>
<dbReference type="GO" id="GO:0015074">
    <property type="term" value="P:DNA integration"/>
    <property type="evidence" value="ECO:0007669"/>
    <property type="project" value="InterPro"/>
</dbReference>